<dbReference type="EMBL" id="JAANQT010000134">
    <property type="protein sequence ID" value="KAG1314159.1"/>
    <property type="molecule type" value="Genomic_DNA"/>
</dbReference>
<dbReference type="InterPro" id="IPR003137">
    <property type="entry name" value="PA_domain"/>
</dbReference>
<dbReference type="InterPro" id="IPR010435">
    <property type="entry name" value="C5a/SBT2-like_Fn3"/>
</dbReference>
<dbReference type="InterPro" id="IPR023828">
    <property type="entry name" value="Peptidase_S8_Ser-AS"/>
</dbReference>
<evidence type="ECO:0000256" key="1">
    <source>
        <dbReference type="ARBA" id="ARBA00011073"/>
    </source>
</evidence>
<evidence type="ECO:0000259" key="14">
    <source>
        <dbReference type="Pfam" id="PF06280"/>
    </source>
</evidence>
<dbReference type="InterPro" id="IPR000209">
    <property type="entry name" value="Peptidase_S8/S53_dom"/>
</dbReference>
<dbReference type="InterPro" id="IPR034187">
    <property type="entry name" value="Peptidases_S8_5"/>
</dbReference>
<feature type="active site" description="Charge relay system" evidence="8 9">
    <location>
        <position position="190"/>
    </location>
</feature>
<gene>
    <name evidence="15" type="ORF">G6F64_001679</name>
</gene>
<dbReference type="PROSITE" id="PS00136">
    <property type="entry name" value="SUBTILASE_ASP"/>
    <property type="match status" value="1"/>
</dbReference>
<keyword evidence="5 11" id="KW-0732">Signal</keyword>
<evidence type="ECO:0000256" key="8">
    <source>
        <dbReference type="PIRSR" id="PIRSR615500-1"/>
    </source>
</evidence>
<feature type="chain" id="PRO_5040465717" evidence="11">
    <location>
        <begin position="17"/>
        <end position="868"/>
    </location>
</feature>
<comment type="caution">
    <text evidence="15">The sequence shown here is derived from an EMBL/GenBank/DDBJ whole genome shotgun (WGS) entry which is preliminary data.</text>
</comment>
<dbReference type="InterPro" id="IPR036852">
    <property type="entry name" value="Peptidase_S8/S53_dom_sf"/>
</dbReference>
<accession>A0A9P6XHM7</accession>
<dbReference type="GO" id="GO:0016020">
    <property type="term" value="C:membrane"/>
    <property type="evidence" value="ECO:0007669"/>
    <property type="project" value="InterPro"/>
</dbReference>
<keyword evidence="6 9" id="KW-0378">Hydrolase</keyword>
<dbReference type="PROSITE" id="PS51892">
    <property type="entry name" value="SUBTILASE"/>
    <property type="match status" value="1"/>
</dbReference>
<dbReference type="Pfam" id="PF02225">
    <property type="entry name" value="PA"/>
    <property type="match status" value="1"/>
</dbReference>
<feature type="active site" description="Charge relay system" evidence="8 9">
    <location>
        <position position="506"/>
    </location>
</feature>
<keyword evidence="7 9" id="KW-0720">Serine protease</keyword>
<evidence type="ECO:0000256" key="2">
    <source>
        <dbReference type="ARBA" id="ARBA00022512"/>
    </source>
</evidence>
<feature type="domain" description="C5a peptidase/Subtilisin-like protease SBT2-like Fn3-like" evidence="14">
    <location>
        <begin position="583"/>
        <end position="696"/>
    </location>
</feature>
<organism evidence="15 16">
    <name type="scientific">Rhizopus oryzae</name>
    <name type="common">Mucormycosis agent</name>
    <name type="synonym">Rhizopus arrhizus var. delemar</name>
    <dbReference type="NCBI Taxonomy" id="64495"/>
    <lineage>
        <taxon>Eukaryota</taxon>
        <taxon>Fungi</taxon>
        <taxon>Fungi incertae sedis</taxon>
        <taxon>Mucoromycota</taxon>
        <taxon>Mucoromycotina</taxon>
        <taxon>Mucoromycetes</taxon>
        <taxon>Mucorales</taxon>
        <taxon>Mucorineae</taxon>
        <taxon>Rhizopodaceae</taxon>
        <taxon>Rhizopus</taxon>
    </lineage>
</organism>
<dbReference type="AlphaFoldDB" id="A0A9P6XHM7"/>
<dbReference type="Proteomes" id="UP000716291">
    <property type="component" value="Unassembled WGS sequence"/>
</dbReference>
<evidence type="ECO:0000256" key="4">
    <source>
        <dbReference type="ARBA" id="ARBA00022670"/>
    </source>
</evidence>
<evidence type="ECO:0000256" key="10">
    <source>
        <dbReference type="RuleBase" id="RU003355"/>
    </source>
</evidence>
<evidence type="ECO:0000313" key="15">
    <source>
        <dbReference type="EMBL" id="KAG1314159.1"/>
    </source>
</evidence>
<dbReference type="Gene3D" id="3.40.50.200">
    <property type="entry name" value="Peptidase S8/S53 domain"/>
    <property type="match status" value="1"/>
</dbReference>
<evidence type="ECO:0000256" key="6">
    <source>
        <dbReference type="ARBA" id="ARBA00022801"/>
    </source>
</evidence>
<proteinExistence type="inferred from homology"/>
<evidence type="ECO:0000256" key="5">
    <source>
        <dbReference type="ARBA" id="ARBA00022729"/>
    </source>
</evidence>
<name>A0A9P6XHM7_RHIOR</name>
<dbReference type="PANTHER" id="PTHR43806">
    <property type="entry name" value="PEPTIDASE S8"/>
    <property type="match status" value="1"/>
</dbReference>
<dbReference type="InterPro" id="IPR046450">
    <property type="entry name" value="PA_dom_sf"/>
</dbReference>
<protein>
    <submittedName>
        <fullName evidence="15">Uncharacterized protein</fullName>
    </submittedName>
</protein>
<sequence length="868" mass="94929">MIIITCILLLVNFINALPHRQYILELSTPAPEFDYDHVKVRYVYESVLFNGVSVEFESNENPSQFIQQHSEIIKAWPIQHFSQQAPIKKKNDRYNSFFIPQSQNTLYELTKANYAYKDLNLDGSSIKVGIIDSGVDYTHPALGGCFGKGCKVAYGYDLVGNNFDGTMASIQSSHDPIDNCPLNSTSATGHGTFLSGLIAAEDKEYNWTGVAPGVTLGMWKVYGCNYGLVPNDILMKAMEMAYQAGMDIINLSLGIHGGWEEEALANMANRIVAKGVHVVAANGNIGPNGIFLSASPASGKDVIAVGSIMNEHVPGYILKVFSNETLSIPYRTFTNTPLELNEKLPILSSSSVFNKKDDLCTSPIHEKKSKNNTILLVHRCECDPIKQVEHAQQMGANAVIFYTDTTNSTTDVDVLSTAVLPIVFINNANGYRIFSALSHKPQAQFTNALVAMNAPESDILHTVSGFSSQGPTNELQLKPEIVGVGGNVFSTLPNYLKSYGFRSGTSMAAPFVSGQIALLLEKKRLKPDEVKSLLMNFATQVMPPTSASQYGDSPIRQGAGVINVTQAVHGLDLFHASPAYLGLNDTTHFIQQHQLTFYNNDQHSSLTLHLTHQPSLTAIGYADDYTPLEPVGLFGGVNAVSSIRFSKTSFVIPPGESTQVTLHFQPPPASKPMQHAIYGGYITATGKSTHVSIPYLGMVGNMKDLPILDHCNSSSPLGYPFPAIGLPNNNATLPKDRLGHFVIDQGGNGGPFVLARLLTGTRLLLIQVVKDHKVLGDMPLGEGIPRTWLMRNTLESTEYSNGFYSWQWHGNYVPKDVTVSGTNGGFKPKRVKSGAYQLKIKALKVFGDTSKDNDWDVWMSPKFMLYIK</sequence>
<keyword evidence="4 9" id="KW-0645">Protease</keyword>
<dbReference type="GO" id="GO:0005615">
    <property type="term" value="C:extracellular space"/>
    <property type="evidence" value="ECO:0007669"/>
    <property type="project" value="TreeGrafter"/>
</dbReference>
<evidence type="ECO:0000259" key="12">
    <source>
        <dbReference type="Pfam" id="PF00082"/>
    </source>
</evidence>
<dbReference type="CDD" id="cd07489">
    <property type="entry name" value="Peptidases_S8_5"/>
    <property type="match status" value="1"/>
</dbReference>
<dbReference type="SUPFAM" id="SSF52743">
    <property type="entry name" value="Subtilisin-like"/>
    <property type="match status" value="1"/>
</dbReference>
<evidence type="ECO:0000256" key="11">
    <source>
        <dbReference type="SAM" id="SignalP"/>
    </source>
</evidence>
<feature type="signal peptide" evidence="11">
    <location>
        <begin position="1"/>
        <end position="16"/>
    </location>
</feature>
<keyword evidence="16" id="KW-1185">Reference proteome</keyword>
<evidence type="ECO:0000256" key="7">
    <source>
        <dbReference type="ARBA" id="ARBA00022825"/>
    </source>
</evidence>
<feature type="active site" description="Charge relay system" evidence="8 9">
    <location>
        <position position="132"/>
    </location>
</feature>
<dbReference type="PROSITE" id="PS00138">
    <property type="entry name" value="SUBTILASE_SER"/>
    <property type="match status" value="1"/>
</dbReference>
<dbReference type="PANTHER" id="PTHR43806:SF66">
    <property type="entry name" value="SERIN ENDOPEPTIDASE"/>
    <property type="match status" value="1"/>
</dbReference>
<dbReference type="Pfam" id="PF06280">
    <property type="entry name" value="fn3_5"/>
    <property type="match status" value="1"/>
</dbReference>
<feature type="domain" description="PA" evidence="13">
    <location>
        <begin position="366"/>
        <end position="432"/>
    </location>
</feature>
<evidence type="ECO:0000259" key="13">
    <source>
        <dbReference type="Pfam" id="PF02225"/>
    </source>
</evidence>
<evidence type="ECO:0000313" key="16">
    <source>
        <dbReference type="Proteomes" id="UP000716291"/>
    </source>
</evidence>
<dbReference type="GO" id="GO:0004252">
    <property type="term" value="F:serine-type endopeptidase activity"/>
    <property type="evidence" value="ECO:0007669"/>
    <property type="project" value="UniProtKB-UniRule"/>
</dbReference>
<comment type="similarity">
    <text evidence="1 9 10">Belongs to the peptidase S8 family.</text>
</comment>
<reference evidence="15" key="1">
    <citation type="journal article" date="2020" name="Microb. Genom.">
        <title>Genetic diversity of clinical and environmental Mucorales isolates obtained from an investigation of mucormycosis cases among solid organ transplant recipients.</title>
        <authorList>
            <person name="Nguyen M.H."/>
            <person name="Kaul D."/>
            <person name="Muto C."/>
            <person name="Cheng S.J."/>
            <person name="Richter R.A."/>
            <person name="Bruno V.M."/>
            <person name="Liu G."/>
            <person name="Beyhan S."/>
            <person name="Sundermann A.J."/>
            <person name="Mounaud S."/>
            <person name="Pasculle A.W."/>
            <person name="Nierman W.C."/>
            <person name="Driscoll E."/>
            <person name="Cumbie R."/>
            <person name="Clancy C.J."/>
            <person name="Dupont C.L."/>
        </authorList>
    </citation>
    <scope>NUCLEOTIDE SEQUENCE</scope>
    <source>
        <strain evidence="15">GL11</strain>
    </source>
</reference>
<dbReference type="Pfam" id="PF00082">
    <property type="entry name" value="Peptidase_S8"/>
    <property type="match status" value="1"/>
</dbReference>
<dbReference type="GO" id="GO:0006508">
    <property type="term" value="P:proteolysis"/>
    <property type="evidence" value="ECO:0007669"/>
    <property type="project" value="UniProtKB-KW"/>
</dbReference>
<keyword evidence="3" id="KW-0964">Secreted</keyword>
<dbReference type="Gene3D" id="3.50.30.30">
    <property type="match status" value="1"/>
</dbReference>
<dbReference type="PRINTS" id="PR00723">
    <property type="entry name" value="SUBTILISIN"/>
</dbReference>
<dbReference type="CDD" id="cd00538">
    <property type="entry name" value="PA"/>
    <property type="match status" value="1"/>
</dbReference>
<evidence type="ECO:0000256" key="9">
    <source>
        <dbReference type="PROSITE-ProRule" id="PRU01240"/>
    </source>
</evidence>
<feature type="domain" description="Peptidase S8/S53" evidence="12">
    <location>
        <begin position="123"/>
        <end position="551"/>
    </location>
</feature>
<evidence type="ECO:0000256" key="3">
    <source>
        <dbReference type="ARBA" id="ARBA00022525"/>
    </source>
</evidence>
<dbReference type="InterPro" id="IPR050131">
    <property type="entry name" value="Peptidase_S8_subtilisin-like"/>
</dbReference>
<dbReference type="SUPFAM" id="SSF52025">
    <property type="entry name" value="PA domain"/>
    <property type="match status" value="1"/>
</dbReference>
<keyword evidence="2" id="KW-0134">Cell wall</keyword>
<dbReference type="InterPro" id="IPR023827">
    <property type="entry name" value="Peptidase_S8_Asp-AS"/>
</dbReference>
<dbReference type="InterPro" id="IPR015500">
    <property type="entry name" value="Peptidase_S8_subtilisin-rel"/>
</dbReference>